<feature type="region of interest" description="Disordered" evidence="1">
    <location>
        <begin position="22"/>
        <end position="61"/>
    </location>
</feature>
<organism evidence="2 3">
    <name type="scientific">Endocarpon pusillum</name>
    <dbReference type="NCBI Taxonomy" id="364733"/>
    <lineage>
        <taxon>Eukaryota</taxon>
        <taxon>Fungi</taxon>
        <taxon>Dikarya</taxon>
        <taxon>Ascomycota</taxon>
        <taxon>Pezizomycotina</taxon>
        <taxon>Eurotiomycetes</taxon>
        <taxon>Chaetothyriomycetidae</taxon>
        <taxon>Verrucariales</taxon>
        <taxon>Verrucariaceae</taxon>
        <taxon>Endocarpon</taxon>
    </lineage>
</organism>
<evidence type="ECO:0000313" key="2">
    <source>
        <dbReference type="EMBL" id="KAF7507113.1"/>
    </source>
</evidence>
<dbReference type="Proteomes" id="UP000606974">
    <property type="component" value="Unassembled WGS sequence"/>
</dbReference>
<name>A0A8H7ADX0_9EURO</name>
<evidence type="ECO:0000313" key="3">
    <source>
        <dbReference type="Proteomes" id="UP000606974"/>
    </source>
</evidence>
<keyword evidence="3" id="KW-1185">Reference proteome</keyword>
<accession>A0A8H7ADX0</accession>
<gene>
    <name evidence="2" type="ORF">GJ744_010926</name>
</gene>
<protein>
    <submittedName>
        <fullName evidence="2">Uncharacterized protein</fullName>
    </submittedName>
</protein>
<sequence>MRLDCGRHDRWKRIRSWCVLDPVNQPPRNKDQTKHATRSLLPNRSRGRYPEDTAVPTDDLKAVAAPAPKTFNTIRTTRAPTEDLEAGSYIPICTSRNLIKVSLISISHLSIHSSFSIPFHPQSQCFIL</sequence>
<reference evidence="2" key="1">
    <citation type="submission" date="2020-02" db="EMBL/GenBank/DDBJ databases">
        <authorList>
            <person name="Palmer J.M."/>
        </authorList>
    </citation>
    <scope>NUCLEOTIDE SEQUENCE</scope>
    <source>
        <strain evidence="2">EPUS1.4</strain>
        <tissue evidence="2">Thallus</tissue>
    </source>
</reference>
<proteinExistence type="predicted"/>
<evidence type="ECO:0000256" key="1">
    <source>
        <dbReference type="SAM" id="MobiDB-lite"/>
    </source>
</evidence>
<comment type="caution">
    <text evidence="2">The sequence shown here is derived from an EMBL/GenBank/DDBJ whole genome shotgun (WGS) entry which is preliminary data.</text>
</comment>
<dbReference type="AlphaFoldDB" id="A0A8H7ADX0"/>
<dbReference type="EMBL" id="JAACFV010000074">
    <property type="protein sequence ID" value="KAF7507113.1"/>
    <property type="molecule type" value="Genomic_DNA"/>
</dbReference>